<organism evidence="1 2">
    <name type="scientific">Lentinula aff. lateritia</name>
    <dbReference type="NCBI Taxonomy" id="2804960"/>
    <lineage>
        <taxon>Eukaryota</taxon>
        <taxon>Fungi</taxon>
        <taxon>Dikarya</taxon>
        <taxon>Basidiomycota</taxon>
        <taxon>Agaricomycotina</taxon>
        <taxon>Agaricomycetes</taxon>
        <taxon>Agaricomycetidae</taxon>
        <taxon>Agaricales</taxon>
        <taxon>Marasmiineae</taxon>
        <taxon>Omphalotaceae</taxon>
        <taxon>Lentinula</taxon>
    </lineage>
</organism>
<evidence type="ECO:0000313" key="2">
    <source>
        <dbReference type="Proteomes" id="UP001163835"/>
    </source>
</evidence>
<dbReference type="Proteomes" id="UP001163835">
    <property type="component" value="Unassembled WGS sequence"/>
</dbReference>
<accession>A0ACC1TQS1</accession>
<protein>
    <submittedName>
        <fullName evidence="1">Cytochrome P450</fullName>
    </submittedName>
</protein>
<evidence type="ECO:0000313" key="1">
    <source>
        <dbReference type="EMBL" id="KAJ3807057.1"/>
    </source>
</evidence>
<keyword evidence="2" id="KW-1185">Reference proteome</keyword>
<dbReference type="EMBL" id="MU795346">
    <property type="protein sequence ID" value="KAJ3807057.1"/>
    <property type="molecule type" value="Genomic_DNA"/>
</dbReference>
<name>A0ACC1TQS1_9AGAR</name>
<proteinExistence type="predicted"/>
<reference evidence="1" key="1">
    <citation type="submission" date="2022-09" db="EMBL/GenBank/DDBJ databases">
        <title>A Global Phylogenomic Analysis of the Shiitake Genus Lentinula.</title>
        <authorList>
            <consortium name="DOE Joint Genome Institute"/>
            <person name="Sierra-Patev S."/>
            <person name="Min B."/>
            <person name="Naranjo-Ortiz M."/>
            <person name="Looney B."/>
            <person name="Konkel Z."/>
            <person name="Slot J.C."/>
            <person name="Sakamoto Y."/>
            <person name="Steenwyk J.L."/>
            <person name="Rokas A."/>
            <person name="Carro J."/>
            <person name="Camarero S."/>
            <person name="Ferreira P."/>
            <person name="Molpeceres G."/>
            <person name="Ruiz-Duenas F.J."/>
            <person name="Serrano A."/>
            <person name="Henrissat B."/>
            <person name="Drula E."/>
            <person name="Hughes K.W."/>
            <person name="Mata J.L."/>
            <person name="Ishikawa N.K."/>
            <person name="Vargas-Isla R."/>
            <person name="Ushijima S."/>
            <person name="Smith C.A."/>
            <person name="Ahrendt S."/>
            <person name="Andreopoulos W."/>
            <person name="He G."/>
            <person name="Labutti K."/>
            <person name="Lipzen A."/>
            <person name="Ng V."/>
            <person name="Riley R."/>
            <person name="Sandor L."/>
            <person name="Barry K."/>
            <person name="Martinez A.T."/>
            <person name="Xiao Y."/>
            <person name="Gibbons J.G."/>
            <person name="Terashima K."/>
            <person name="Grigoriev I.V."/>
            <person name="Hibbett D.S."/>
        </authorList>
    </citation>
    <scope>NUCLEOTIDE SEQUENCE</scope>
    <source>
        <strain evidence="1">TMI1499</strain>
    </source>
</reference>
<gene>
    <name evidence="1" type="ORF">F5876DRAFT_48826</name>
</gene>
<sequence length="555" mass="63435">MTSLVLSLSALTLGISIFILKRRPSTLAFLRGPKPVSYLLGPFFERDNVRHLICVAGHEYEISHQTDAGQLEFEWVKIYGPTIRIFGCFHEEVLMIADPMGLQHIFQSQNYPKARDIRLIAERVFGKGLLWATGEAHQRHRRALNPAFSTQNLKKFVPLFQETTLELVKKWNARLEGNAAVVLNMAQWMPKITLDVIGRSAFEFNFGLLDGTADYNELYRTMRDMFLDSKSSSTLTVLYDAIRRRIPERIGFKMYTTKEDRRLSAFLSAAQRAARNILLRKQEVEMPNANSDDDKDILSVLIHATKHDDHRKKLHEDEIISQMATIILAGNETTSSTMSWMLYELSKHADSQTRVHEEIAILRAQTACHVSLTSAQYDSMPYFNAVIKETLRLHPILPILVREADEHDTIPLSILVKSKTGSLLPDVPIHKGQRILLHLGAYNRLTQVWGDDADSWNPVRFIDEKKEVVVGMYGNLYLAICVSFVLSIRRSNTQSEIRVMELQVVLFELIESFEFSLPAEEIDIQRIPSILMVPMIRGKPELGVQLPLQVKQRTQ</sequence>
<comment type="caution">
    <text evidence="1">The sequence shown here is derived from an EMBL/GenBank/DDBJ whole genome shotgun (WGS) entry which is preliminary data.</text>
</comment>